<dbReference type="RefSeq" id="WP_206658691.1">
    <property type="nucleotide sequence ID" value="NZ_CP071182.1"/>
</dbReference>
<feature type="transmembrane region" description="Helical" evidence="6">
    <location>
        <begin position="87"/>
        <end position="109"/>
    </location>
</feature>
<dbReference type="GO" id="GO:0022857">
    <property type="term" value="F:transmembrane transporter activity"/>
    <property type="evidence" value="ECO:0007669"/>
    <property type="project" value="InterPro"/>
</dbReference>
<feature type="transmembrane region" description="Helical" evidence="6">
    <location>
        <begin position="350"/>
        <end position="370"/>
    </location>
</feature>
<feature type="transmembrane region" description="Helical" evidence="6">
    <location>
        <begin position="225"/>
        <end position="243"/>
    </location>
</feature>
<dbReference type="PANTHER" id="PTHR42718:SF9">
    <property type="entry name" value="MAJOR FACILITATOR SUPERFAMILY MULTIDRUG TRANSPORTER MFSC"/>
    <property type="match status" value="1"/>
</dbReference>
<feature type="transmembrane region" description="Helical" evidence="6">
    <location>
        <begin position="58"/>
        <end position="80"/>
    </location>
</feature>
<dbReference type="GO" id="GO:0005886">
    <property type="term" value="C:plasma membrane"/>
    <property type="evidence" value="ECO:0007669"/>
    <property type="project" value="UniProtKB-SubCell"/>
</dbReference>
<evidence type="ECO:0000259" key="7">
    <source>
        <dbReference type="PROSITE" id="PS50850"/>
    </source>
</evidence>
<dbReference type="SUPFAM" id="SSF103473">
    <property type="entry name" value="MFS general substrate transporter"/>
    <property type="match status" value="1"/>
</dbReference>
<comment type="subcellular location">
    <subcellularLocation>
        <location evidence="1">Cell membrane</location>
        <topology evidence="1">Multi-pass membrane protein</topology>
    </subcellularLocation>
</comment>
<dbReference type="InterPro" id="IPR020846">
    <property type="entry name" value="MFS_dom"/>
</dbReference>
<dbReference type="KEGG" id="afx:JZ786_10915"/>
<feature type="domain" description="Major facilitator superfamily (MFS) profile" evidence="7">
    <location>
        <begin position="22"/>
        <end position="405"/>
    </location>
</feature>
<evidence type="ECO:0000256" key="6">
    <source>
        <dbReference type="SAM" id="Phobius"/>
    </source>
</evidence>
<feature type="transmembrane region" description="Helical" evidence="6">
    <location>
        <begin position="151"/>
        <end position="171"/>
    </location>
</feature>
<name>A0A9X7W300_9BACL</name>
<evidence type="ECO:0000256" key="2">
    <source>
        <dbReference type="ARBA" id="ARBA00022448"/>
    </source>
</evidence>
<dbReference type="Pfam" id="PF07690">
    <property type="entry name" value="MFS_1"/>
    <property type="match status" value="1"/>
</dbReference>
<dbReference type="PANTHER" id="PTHR42718">
    <property type="entry name" value="MAJOR FACILITATOR SUPERFAMILY MULTIDRUG TRANSPORTER MFSC"/>
    <property type="match status" value="1"/>
</dbReference>
<gene>
    <name evidence="8" type="ORF">JZ786_10915</name>
</gene>
<dbReference type="InterPro" id="IPR036259">
    <property type="entry name" value="MFS_trans_sf"/>
</dbReference>
<dbReference type="Gene3D" id="1.20.1250.20">
    <property type="entry name" value="MFS general substrate transporter like domains"/>
    <property type="match status" value="2"/>
</dbReference>
<organism evidence="8 9">
    <name type="scientific">Alicyclobacillus mengziensis</name>
    <dbReference type="NCBI Taxonomy" id="2931921"/>
    <lineage>
        <taxon>Bacteria</taxon>
        <taxon>Bacillati</taxon>
        <taxon>Bacillota</taxon>
        <taxon>Bacilli</taxon>
        <taxon>Bacillales</taxon>
        <taxon>Alicyclobacillaceae</taxon>
        <taxon>Alicyclobacillus</taxon>
    </lineage>
</organism>
<dbReference type="AlphaFoldDB" id="A0A9X7W300"/>
<keyword evidence="3 6" id="KW-0812">Transmembrane</keyword>
<accession>A0A9X7W300</accession>
<feature type="transmembrane region" description="Helical" evidence="6">
    <location>
        <begin position="177"/>
        <end position="196"/>
    </location>
</feature>
<evidence type="ECO:0000256" key="5">
    <source>
        <dbReference type="ARBA" id="ARBA00023136"/>
    </source>
</evidence>
<evidence type="ECO:0000313" key="8">
    <source>
        <dbReference type="EMBL" id="QSO49380.1"/>
    </source>
</evidence>
<dbReference type="InterPro" id="IPR011701">
    <property type="entry name" value="MFS"/>
</dbReference>
<feature type="transmembrane region" description="Helical" evidence="6">
    <location>
        <begin position="263"/>
        <end position="282"/>
    </location>
</feature>
<evidence type="ECO:0000256" key="4">
    <source>
        <dbReference type="ARBA" id="ARBA00022989"/>
    </source>
</evidence>
<evidence type="ECO:0000256" key="1">
    <source>
        <dbReference type="ARBA" id="ARBA00004651"/>
    </source>
</evidence>
<evidence type="ECO:0000256" key="3">
    <source>
        <dbReference type="ARBA" id="ARBA00022692"/>
    </source>
</evidence>
<feature type="transmembrane region" description="Helical" evidence="6">
    <location>
        <begin position="121"/>
        <end position="139"/>
    </location>
</feature>
<keyword evidence="9" id="KW-1185">Reference proteome</keyword>
<feature type="transmembrane region" description="Helical" evidence="6">
    <location>
        <begin position="318"/>
        <end position="338"/>
    </location>
</feature>
<keyword evidence="2" id="KW-0813">Transport</keyword>
<protein>
    <submittedName>
        <fullName evidence="8">MFS transporter</fullName>
    </submittedName>
</protein>
<dbReference type="Proteomes" id="UP000663505">
    <property type="component" value="Chromosome"/>
</dbReference>
<keyword evidence="5 6" id="KW-0472">Membrane</keyword>
<feature type="transmembrane region" description="Helical" evidence="6">
    <location>
        <begin position="289"/>
        <end position="306"/>
    </location>
</feature>
<proteinExistence type="predicted"/>
<sequence length="422" mass="44937">MAITKSKLGTVQRMPVTLALMALIVLALSYVVNAMDRQVFPVLVPTIDKTFHFTLPQGGLLSTIFTLGIGVAGIPAGFLLDKLTRKSVILIGILVYSAFTLLTAASTGFGDMLIYRAGSGIGEALQNAALFSAVGAYFYKNRGLALGTLNFAYGLGGFFGPLFGGKMLVHSGWKTPFLVYGIIGLVFFVAILFAISNNLTEHEEVKEVQTGSVDHIPGRVWNRNIVIGLITAVVVGMSMYGFLGLYPTFLIKHLGYSPTQASFSLSMFGLGALMGIPAGYIGDVLRQKWVIIVSLVCGMIVGYSLFDVVTQPGMQALFSFLEGMFGSGFLFVNTYALMQRSVRPEKVGRASGIFVTALYLPSSLAGYLFAALVGSVGWGGAGLVQLTLMPIIGIVAMAFLNEKQVLVPRKAGTSSITTAGHM</sequence>
<feature type="transmembrane region" description="Helical" evidence="6">
    <location>
        <begin position="376"/>
        <end position="400"/>
    </location>
</feature>
<dbReference type="EMBL" id="CP071182">
    <property type="protein sequence ID" value="QSO49380.1"/>
    <property type="molecule type" value="Genomic_DNA"/>
</dbReference>
<reference evidence="8 9" key="1">
    <citation type="submission" date="2021-02" db="EMBL/GenBank/DDBJ databases">
        <title>Alicyclobacillus curvatus sp. nov. and Alicyclobacillus mengziensis sp. nov., two acidophilic bacteria isolated from acid mine drainage.</title>
        <authorList>
            <person name="Huang Y."/>
        </authorList>
    </citation>
    <scope>NUCLEOTIDE SEQUENCE [LARGE SCALE GENOMIC DNA]</scope>
    <source>
        <strain evidence="8 9">S30H14</strain>
    </source>
</reference>
<evidence type="ECO:0000313" key="9">
    <source>
        <dbReference type="Proteomes" id="UP000663505"/>
    </source>
</evidence>
<dbReference type="PROSITE" id="PS50850">
    <property type="entry name" value="MFS"/>
    <property type="match status" value="1"/>
</dbReference>
<keyword evidence="4 6" id="KW-1133">Transmembrane helix</keyword>